<evidence type="ECO:0000313" key="2">
    <source>
        <dbReference type="Proteomes" id="UP000827282"/>
    </source>
</evidence>
<protein>
    <submittedName>
        <fullName evidence="1">Uncharacterized protein</fullName>
    </submittedName>
</protein>
<proteinExistence type="predicted"/>
<name>A0AAE8XZ26_9CAUD</name>
<accession>A0AAE8XZ26</accession>
<dbReference type="Proteomes" id="UP000827282">
    <property type="component" value="Segment"/>
</dbReference>
<reference evidence="1" key="1">
    <citation type="submission" date="2021-05" db="EMBL/GenBank/DDBJ databases">
        <title>Diversity, taxonomy and evolution of archaeal viruses of the class Caudoviricetes.</title>
        <authorList>
            <person name="Liu Y."/>
            <person name="Demina T.A."/>
            <person name="Roux S."/>
            <person name="Aiewsakun P."/>
            <person name="Kazlauskas D."/>
            <person name="Simmonds P."/>
            <person name="Prangishvili D."/>
            <person name="Oksanen H.M."/>
            <person name="Krupovic M."/>
        </authorList>
    </citation>
    <scope>NUCLEOTIDE SEQUENCE</scope>
    <source>
        <strain evidence="1">HRTV-29/29</strain>
    </source>
</reference>
<evidence type="ECO:0000313" key="1">
    <source>
        <dbReference type="EMBL" id="UBF23295.1"/>
    </source>
</evidence>
<dbReference type="EMBL" id="MZ334526">
    <property type="protein sequence ID" value="UBF23295.1"/>
    <property type="molecule type" value="Genomic_DNA"/>
</dbReference>
<sequence>MTRKTLADVNPNRIYVTTNRSSGTKRVHLEPDCRHLQTATNPIIEKTPAMYPDSKPVCLSCTGSPPKGPNDRSIYEAACAAGEADE</sequence>
<keyword evidence="2" id="KW-1185">Reference proteome</keyword>
<gene>
    <name evidence="1" type="ORF">HRTV-29_gp17</name>
</gene>
<organism evidence="1 2">
    <name type="scientific">Halorubrum tailed virus 29</name>
    <dbReference type="NCBI Taxonomy" id="2878010"/>
    <lineage>
        <taxon>Viruses</taxon>
        <taxon>Duplodnaviria</taxon>
        <taxon>Heunggongvirae</taxon>
        <taxon>Uroviricota</taxon>
        <taxon>Caudoviricetes</taxon>
        <taxon>Kirjokansivirales</taxon>
        <taxon>Haloferuviridae</taxon>
        <taxon>Dpdavirus</taxon>
        <taxon>Dpdavirus caudatum</taxon>
        <taxon>Dpdavirus HRTV29</taxon>
    </lineage>
</organism>